<feature type="transmembrane region" description="Helical" evidence="6">
    <location>
        <begin position="35"/>
        <end position="54"/>
    </location>
</feature>
<reference evidence="8" key="1">
    <citation type="submission" date="2022-11" db="EMBL/GenBank/DDBJ databases">
        <title>Marilongibacter aestuarii gen. nov., sp. nov., isolated from tidal flat sediment.</title>
        <authorList>
            <person name="Jiayan W."/>
        </authorList>
    </citation>
    <scope>NUCLEOTIDE SEQUENCE</scope>
    <source>
        <strain evidence="8">Z1-6</strain>
    </source>
</reference>
<feature type="domain" description="EamA" evidence="7">
    <location>
        <begin position="154"/>
        <end position="287"/>
    </location>
</feature>
<comment type="subcellular location">
    <subcellularLocation>
        <location evidence="1">Membrane</location>
        <topology evidence="1">Multi-pass membrane protein</topology>
    </subcellularLocation>
</comment>
<accession>A0A9X3FA36</accession>
<feature type="transmembrane region" description="Helical" evidence="6">
    <location>
        <begin position="7"/>
        <end position="23"/>
    </location>
</feature>
<feature type="transmembrane region" description="Helical" evidence="6">
    <location>
        <begin position="247"/>
        <end position="265"/>
    </location>
</feature>
<dbReference type="PANTHER" id="PTHR32322">
    <property type="entry name" value="INNER MEMBRANE TRANSPORTER"/>
    <property type="match status" value="1"/>
</dbReference>
<keyword evidence="9" id="KW-1185">Reference proteome</keyword>
<evidence type="ECO:0000256" key="4">
    <source>
        <dbReference type="ARBA" id="ARBA00022989"/>
    </source>
</evidence>
<sequence>MTARQSILFAIPSLIWGSTWYVIKFQLGMVDPLLSVAYRFILAGIILILFCLATKRSLKFSFKEHFLAFLLGLCLFGINYWFVYQAETVLTSGVVAVVFSLIIFFNIFFNALLLKGKIKIDVIVAAILGVGGTALLFKNELNAFNLNSKDSLVFLICLGGLISASLGNILSAYKQKKKIPLIQSTALGMLYGGLSMFVMVLILGKPLVFDNSASYLTSLLYLAVFGSIIAFSTYLKLLGEIGPDRSIYIALITPAIALVISTIFEGYRWDVFALLGIVLLFSGNILALRFKSKKITA</sequence>
<evidence type="ECO:0000256" key="1">
    <source>
        <dbReference type="ARBA" id="ARBA00004141"/>
    </source>
</evidence>
<dbReference type="SUPFAM" id="SSF103481">
    <property type="entry name" value="Multidrug resistance efflux transporter EmrE"/>
    <property type="match status" value="2"/>
</dbReference>
<feature type="transmembrane region" description="Helical" evidence="6">
    <location>
        <begin position="120"/>
        <end position="137"/>
    </location>
</feature>
<feature type="transmembrane region" description="Helical" evidence="6">
    <location>
        <begin position="66"/>
        <end position="83"/>
    </location>
</feature>
<feature type="transmembrane region" description="Helical" evidence="6">
    <location>
        <begin position="152"/>
        <end position="173"/>
    </location>
</feature>
<dbReference type="EMBL" id="JAPOHD010000068">
    <property type="protein sequence ID" value="MCY1723399.1"/>
    <property type="molecule type" value="Genomic_DNA"/>
</dbReference>
<dbReference type="PANTHER" id="PTHR32322:SF2">
    <property type="entry name" value="EAMA DOMAIN-CONTAINING PROTEIN"/>
    <property type="match status" value="1"/>
</dbReference>
<evidence type="ECO:0000256" key="2">
    <source>
        <dbReference type="ARBA" id="ARBA00007362"/>
    </source>
</evidence>
<evidence type="ECO:0000256" key="3">
    <source>
        <dbReference type="ARBA" id="ARBA00022692"/>
    </source>
</evidence>
<dbReference type="InterPro" id="IPR037185">
    <property type="entry name" value="EmrE-like"/>
</dbReference>
<evidence type="ECO:0000313" key="8">
    <source>
        <dbReference type="EMBL" id="MCY1723399.1"/>
    </source>
</evidence>
<dbReference type="InterPro" id="IPR000620">
    <property type="entry name" value="EamA_dom"/>
</dbReference>
<evidence type="ECO:0000313" key="9">
    <source>
        <dbReference type="Proteomes" id="UP001145087"/>
    </source>
</evidence>
<feature type="transmembrane region" description="Helical" evidence="6">
    <location>
        <begin position="271"/>
        <end position="290"/>
    </location>
</feature>
<evidence type="ECO:0000256" key="5">
    <source>
        <dbReference type="ARBA" id="ARBA00023136"/>
    </source>
</evidence>
<keyword evidence="5 6" id="KW-0472">Membrane</keyword>
<dbReference type="AlphaFoldDB" id="A0A9X3FA36"/>
<dbReference type="InterPro" id="IPR050638">
    <property type="entry name" value="AA-Vitamin_Transporters"/>
</dbReference>
<dbReference type="Pfam" id="PF00892">
    <property type="entry name" value="EamA"/>
    <property type="match status" value="2"/>
</dbReference>
<feature type="transmembrane region" description="Helical" evidence="6">
    <location>
        <begin position="215"/>
        <end position="235"/>
    </location>
</feature>
<dbReference type="RefSeq" id="WP_343335722.1">
    <property type="nucleotide sequence ID" value="NZ_JAPOHD010000068.1"/>
</dbReference>
<dbReference type="GO" id="GO:0016020">
    <property type="term" value="C:membrane"/>
    <property type="evidence" value="ECO:0007669"/>
    <property type="project" value="UniProtKB-SubCell"/>
</dbReference>
<feature type="transmembrane region" description="Helical" evidence="6">
    <location>
        <begin position="89"/>
        <end position="113"/>
    </location>
</feature>
<dbReference type="Proteomes" id="UP001145087">
    <property type="component" value="Unassembled WGS sequence"/>
</dbReference>
<evidence type="ECO:0000259" key="7">
    <source>
        <dbReference type="Pfam" id="PF00892"/>
    </source>
</evidence>
<feature type="domain" description="EamA" evidence="7">
    <location>
        <begin position="7"/>
        <end position="137"/>
    </location>
</feature>
<keyword evidence="4 6" id="KW-1133">Transmembrane helix</keyword>
<comment type="similarity">
    <text evidence="2">Belongs to the EamA transporter family.</text>
</comment>
<feature type="transmembrane region" description="Helical" evidence="6">
    <location>
        <begin position="185"/>
        <end position="203"/>
    </location>
</feature>
<name>A0A9X3FA36_9BACT</name>
<comment type="caution">
    <text evidence="8">The sequence shown here is derived from an EMBL/GenBank/DDBJ whole genome shotgun (WGS) entry which is preliminary data.</text>
</comment>
<proteinExistence type="inferred from homology"/>
<protein>
    <submittedName>
        <fullName evidence="8">EamA family transporter</fullName>
    </submittedName>
</protein>
<gene>
    <name evidence="8" type="ORF">OU798_23815</name>
</gene>
<keyword evidence="3 6" id="KW-0812">Transmembrane</keyword>
<evidence type="ECO:0000256" key="6">
    <source>
        <dbReference type="SAM" id="Phobius"/>
    </source>
</evidence>
<organism evidence="8 9">
    <name type="scientific">Draconibacterium aestuarii</name>
    <dbReference type="NCBI Taxonomy" id="2998507"/>
    <lineage>
        <taxon>Bacteria</taxon>
        <taxon>Pseudomonadati</taxon>
        <taxon>Bacteroidota</taxon>
        <taxon>Bacteroidia</taxon>
        <taxon>Marinilabiliales</taxon>
        <taxon>Prolixibacteraceae</taxon>
        <taxon>Draconibacterium</taxon>
    </lineage>
</organism>